<evidence type="ECO:0000259" key="14">
    <source>
        <dbReference type="Pfam" id="PF00593"/>
    </source>
</evidence>
<keyword evidence="3 11" id="KW-1134">Transmembrane beta strand</keyword>
<evidence type="ECO:0000313" key="17">
    <source>
        <dbReference type="Proteomes" id="UP000183685"/>
    </source>
</evidence>
<keyword evidence="10 11" id="KW-0998">Cell outer membrane</keyword>
<evidence type="ECO:0000256" key="9">
    <source>
        <dbReference type="ARBA" id="ARBA00023136"/>
    </source>
</evidence>
<keyword evidence="2 11" id="KW-0813">Transport</keyword>
<dbReference type="SUPFAM" id="SSF56935">
    <property type="entry name" value="Porins"/>
    <property type="match status" value="1"/>
</dbReference>
<keyword evidence="7" id="KW-0406">Ion transport</keyword>
<evidence type="ECO:0000313" key="16">
    <source>
        <dbReference type="EMBL" id="SDD22290.1"/>
    </source>
</evidence>
<keyword evidence="13" id="KW-0732">Signal</keyword>
<keyword evidence="6" id="KW-0408">Iron</keyword>
<comment type="similarity">
    <text evidence="11 12">Belongs to the TonB-dependent receptor family.</text>
</comment>
<evidence type="ECO:0000256" key="10">
    <source>
        <dbReference type="ARBA" id="ARBA00023237"/>
    </source>
</evidence>
<organism evidence="16 17">
    <name type="scientific">Kordiimonas lacus</name>
    <dbReference type="NCBI Taxonomy" id="637679"/>
    <lineage>
        <taxon>Bacteria</taxon>
        <taxon>Pseudomonadati</taxon>
        <taxon>Pseudomonadota</taxon>
        <taxon>Alphaproteobacteria</taxon>
        <taxon>Kordiimonadales</taxon>
        <taxon>Kordiimonadaceae</taxon>
        <taxon>Kordiimonas</taxon>
    </lineage>
</organism>
<evidence type="ECO:0000256" key="11">
    <source>
        <dbReference type="PROSITE-ProRule" id="PRU01360"/>
    </source>
</evidence>
<comment type="subcellular location">
    <subcellularLocation>
        <location evidence="1 11">Cell outer membrane</location>
        <topology evidence="1 11">Multi-pass membrane protein</topology>
    </subcellularLocation>
</comment>
<evidence type="ECO:0000256" key="8">
    <source>
        <dbReference type="ARBA" id="ARBA00023077"/>
    </source>
</evidence>
<evidence type="ECO:0000256" key="12">
    <source>
        <dbReference type="RuleBase" id="RU003357"/>
    </source>
</evidence>
<dbReference type="STRING" id="637679.GCA_001550055_00833"/>
<evidence type="ECO:0000259" key="15">
    <source>
        <dbReference type="Pfam" id="PF07715"/>
    </source>
</evidence>
<dbReference type="Gene3D" id="2.40.170.20">
    <property type="entry name" value="TonB-dependent receptor, beta-barrel domain"/>
    <property type="match status" value="1"/>
</dbReference>
<keyword evidence="5 11" id="KW-0812">Transmembrane</keyword>
<dbReference type="RefSeq" id="WP_068309126.1">
    <property type="nucleotide sequence ID" value="NZ_FNAK01000001.1"/>
</dbReference>
<feature type="signal peptide" evidence="13">
    <location>
        <begin position="1"/>
        <end position="30"/>
    </location>
</feature>
<evidence type="ECO:0000256" key="4">
    <source>
        <dbReference type="ARBA" id="ARBA00022496"/>
    </source>
</evidence>
<keyword evidence="17" id="KW-1185">Reference proteome</keyword>
<dbReference type="GO" id="GO:0006826">
    <property type="term" value="P:iron ion transport"/>
    <property type="evidence" value="ECO:0007669"/>
    <property type="project" value="UniProtKB-KW"/>
</dbReference>
<dbReference type="PANTHER" id="PTHR32552">
    <property type="entry name" value="FERRICHROME IRON RECEPTOR-RELATED"/>
    <property type="match status" value="1"/>
</dbReference>
<reference evidence="16 17" key="1">
    <citation type="submission" date="2016-10" db="EMBL/GenBank/DDBJ databases">
        <authorList>
            <person name="de Groot N.N."/>
        </authorList>
    </citation>
    <scope>NUCLEOTIDE SEQUENCE [LARGE SCALE GENOMIC DNA]</scope>
    <source>
        <strain evidence="16 17">CGMCC 1.9109</strain>
    </source>
</reference>
<evidence type="ECO:0000256" key="5">
    <source>
        <dbReference type="ARBA" id="ARBA00022692"/>
    </source>
</evidence>
<dbReference type="InterPro" id="IPR012910">
    <property type="entry name" value="Plug_dom"/>
</dbReference>
<evidence type="ECO:0000256" key="2">
    <source>
        <dbReference type="ARBA" id="ARBA00022448"/>
    </source>
</evidence>
<accession>A0A1G6SZ84</accession>
<dbReference type="Pfam" id="PF07715">
    <property type="entry name" value="Plug"/>
    <property type="match status" value="1"/>
</dbReference>
<keyword evidence="4" id="KW-0410">Iron transport</keyword>
<feature type="domain" description="TonB-dependent receptor plug" evidence="15">
    <location>
        <begin position="48"/>
        <end position="155"/>
    </location>
</feature>
<evidence type="ECO:0000256" key="1">
    <source>
        <dbReference type="ARBA" id="ARBA00004571"/>
    </source>
</evidence>
<keyword evidence="8 12" id="KW-0798">TonB box</keyword>
<protein>
    <submittedName>
        <fullName evidence="16">Iron complex outermembrane recepter protein</fullName>
    </submittedName>
</protein>
<evidence type="ECO:0000256" key="6">
    <source>
        <dbReference type="ARBA" id="ARBA00023004"/>
    </source>
</evidence>
<evidence type="ECO:0000256" key="3">
    <source>
        <dbReference type="ARBA" id="ARBA00022452"/>
    </source>
</evidence>
<dbReference type="Pfam" id="PF00593">
    <property type="entry name" value="TonB_dep_Rec_b-barrel"/>
    <property type="match status" value="1"/>
</dbReference>
<evidence type="ECO:0000256" key="13">
    <source>
        <dbReference type="SAM" id="SignalP"/>
    </source>
</evidence>
<evidence type="ECO:0000256" key="7">
    <source>
        <dbReference type="ARBA" id="ARBA00023065"/>
    </source>
</evidence>
<feature type="domain" description="TonB-dependent receptor-like beta-barrel" evidence="14">
    <location>
        <begin position="285"/>
        <end position="698"/>
    </location>
</feature>
<dbReference type="EMBL" id="FNAK01000001">
    <property type="protein sequence ID" value="SDD22290.1"/>
    <property type="molecule type" value="Genomic_DNA"/>
</dbReference>
<dbReference type="InterPro" id="IPR000531">
    <property type="entry name" value="Beta-barrel_TonB"/>
</dbReference>
<gene>
    <name evidence="16" type="ORF">SAMN04488071_0055</name>
</gene>
<proteinExistence type="inferred from homology"/>
<feature type="chain" id="PRO_5010223360" evidence="13">
    <location>
        <begin position="31"/>
        <end position="734"/>
    </location>
</feature>
<dbReference type="PROSITE" id="PS52016">
    <property type="entry name" value="TONB_DEPENDENT_REC_3"/>
    <property type="match status" value="1"/>
</dbReference>
<dbReference type="AlphaFoldDB" id="A0A1G6SZ84"/>
<keyword evidence="9 11" id="KW-0472">Membrane</keyword>
<dbReference type="OrthoDB" id="7313036at2"/>
<dbReference type="InterPro" id="IPR039426">
    <property type="entry name" value="TonB-dep_rcpt-like"/>
</dbReference>
<name>A0A1G6SZ84_9PROT</name>
<dbReference type="InterPro" id="IPR036942">
    <property type="entry name" value="Beta-barrel_TonB_sf"/>
</dbReference>
<dbReference type="Proteomes" id="UP000183685">
    <property type="component" value="Unassembled WGS sequence"/>
</dbReference>
<dbReference type="GO" id="GO:0009279">
    <property type="term" value="C:cell outer membrane"/>
    <property type="evidence" value="ECO:0007669"/>
    <property type="project" value="UniProtKB-SubCell"/>
</dbReference>
<dbReference type="PANTHER" id="PTHR32552:SF81">
    <property type="entry name" value="TONB-DEPENDENT OUTER MEMBRANE RECEPTOR"/>
    <property type="match status" value="1"/>
</dbReference>
<sequence length="734" mass="79421">MPRIRRTYLPMLLGSALVPALSVPATGVEAEGPVEEIIVHARKREQTLTDTPVSISVVGATTIEDWTLTSLEDLELAVPNLRTAAQFAYNNTVSLRGVGTYSRNIGFDERVGLYLDGIYLGPSYGLNQSLLDVAQVEVMRGPQGTFFGRNAIAGAVTLISAKPGPEVSGRALARYGRFDTRTFEGSLNIPLSDTLFASLSGSLHKRDGLTTNLFDGSKIDNRNRNSLRAQMLYRPSDRFEAHLSLDRNEIDEAMLVGDPNSDTFGIFPDTVAPAPFEVDFNVAPTQKVITKGAGLSMTWTFEGGMELKSLTGLRSTDAAHHYDTDYTSIDILYVDYAEDYGHFSQELRLTSPDDGNRLGYVLGVTYLDQKGETDRHAIGGAAAFILGAAEGADMTSIGRVDTEAWGLYASFDYRLSDALTLSAGLRWSRDEKSVDWSVDTTGAPAFQLATGTLKDSRHDTDVSPTFSLSYAPTDAITAFLRYGEGFKSGGYNLDYVSAAIFPDQLEFEKESARSYEAGIKGSLWDGMAWFSATAFWVDYRNFQVNQFLDQGGGSTIIVISNAAKVRTKGLELELTARPTDGLSLTTSLALLDAKYRQFVDGGVGATDVSGNKLEAPDVEASIALAYERPISDSLMGFINLNASFADSYFVTPDNITEQPLLGGGSVPFGQISSRSQLNAKLGVGSPADGWTAAFWLQNGFGDGGTAASLRDFFGTIVEAQTVPRSYGVELTYEF</sequence>